<dbReference type="InterPro" id="IPR050591">
    <property type="entry name" value="GSK-3"/>
</dbReference>
<evidence type="ECO:0000256" key="4">
    <source>
        <dbReference type="ARBA" id="ARBA00022679"/>
    </source>
</evidence>
<keyword evidence="5 9" id="KW-0547">Nucleotide-binding</keyword>
<dbReference type="InterPro" id="IPR017441">
    <property type="entry name" value="Protein_kinase_ATP_BS"/>
</dbReference>
<keyword evidence="8" id="KW-0539">Nucleus</keyword>
<organism evidence="12 13">
    <name type="scientific">Spraguea lophii (strain 42_110)</name>
    <name type="common">Microsporidian parasite</name>
    <dbReference type="NCBI Taxonomy" id="1358809"/>
    <lineage>
        <taxon>Eukaryota</taxon>
        <taxon>Fungi</taxon>
        <taxon>Fungi incertae sedis</taxon>
        <taxon>Microsporidia</taxon>
        <taxon>Spragueidae</taxon>
        <taxon>Spraguea</taxon>
    </lineage>
</organism>
<name>S7WCF0_SPRLO</name>
<dbReference type="GO" id="GO:0005634">
    <property type="term" value="C:nucleus"/>
    <property type="evidence" value="ECO:0007669"/>
    <property type="project" value="UniProtKB-SubCell"/>
</dbReference>
<dbReference type="HOGENOM" id="CLU_000288_181_20_1"/>
<dbReference type="FunCoup" id="S7WCF0">
    <property type="interactions" value="119"/>
</dbReference>
<comment type="similarity">
    <text evidence="2">Belongs to the protein kinase superfamily. CMGC Ser/Thr protein kinase family. GSK-3 subfamily.</text>
</comment>
<evidence type="ECO:0000256" key="6">
    <source>
        <dbReference type="ARBA" id="ARBA00022777"/>
    </source>
</evidence>
<dbReference type="InParanoid" id="S7WCF0"/>
<feature type="binding site" evidence="9">
    <location>
        <position position="65"/>
    </location>
    <ligand>
        <name>ATP</name>
        <dbReference type="ChEBI" id="CHEBI:30616"/>
    </ligand>
</feature>
<sequence>MSSSDRISMIKTQFENLININQNTSMIIRDGKSIEFSFKIIKIIGYGTFGVVALIESNGKFYALKKVFLDPRYYNRELDINLEVKHGNIVALEGYFINDKIDNGHFLNMIMEYVPYSIFDIKYKKDIVIGFIKNGLNVLEYLHNKNICHRDLKPCNLLMDKNKNLKICDFGTAKKIDRKGHNITYVCSRYYRAPELIMERVDYGHKVDIWSFGCSMAEIYTEKPIFGGKTSSQVLINILSVVKEDISKIEGLDKILSEEEIRKVKDVERKGIRNYLKEFNVDSESMKYLELMLEFDYKKRKSAREILLMCN</sequence>
<dbReference type="SMART" id="SM00220">
    <property type="entry name" value="S_TKc"/>
    <property type="match status" value="1"/>
</dbReference>
<dbReference type="GO" id="GO:0005737">
    <property type="term" value="C:cytoplasm"/>
    <property type="evidence" value="ECO:0007669"/>
    <property type="project" value="TreeGrafter"/>
</dbReference>
<dbReference type="PROSITE" id="PS50011">
    <property type="entry name" value="PROTEIN_KINASE_DOM"/>
    <property type="match status" value="1"/>
</dbReference>
<dbReference type="InterPro" id="IPR000719">
    <property type="entry name" value="Prot_kinase_dom"/>
</dbReference>
<comment type="subcellular location">
    <subcellularLocation>
        <location evidence="1">Nucleus</location>
    </subcellularLocation>
</comment>
<evidence type="ECO:0000256" key="10">
    <source>
        <dbReference type="RuleBase" id="RU000304"/>
    </source>
</evidence>
<keyword evidence="3 10" id="KW-0723">Serine/threonine-protein kinase</keyword>
<dbReference type="InterPro" id="IPR008271">
    <property type="entry name" value="Ser/Thr_kinase_AS"/>
</dbReference>
<dbReference type="GO" id="GO:0007165">
    <property type="term" value="P:signal transduction"/>
    <property type="evidence" value="ECO:0007669"/>
    <property type="project" value="TreeGrafter"/>
</dbReference>
<dbReference type="Gene3D" id="3.30.200.20">
    <property type="entry name" value="Phosphorylase Kinase, domain 1"/>
    <property type="match status" value="1"/>
</dbReference>
<dbReference type="OMA" id="AYIHTVH"/>
<dbReference type="Pfam" id="PF00069">
    <property type="entry name" value="Pkinase"/>
    <property type="match status" value="1"/>
</dbReference>
<dbReference type="Gene3D" id="1.10.510.10">
    <property type="entry name" value="Transferase(Phosphotransferase) domain 1"/>
    <property type="match status" value="1"/>
</dbReference>
<dbReference type="STRING" id="1358809.S7WCF0"/>
<dbReference type="EMBL" id="ATCN01000233">
    <property type="protein sequence ID" value="EPR79482.1"/>
    <property type="molecule type" value="Genomic_DNA"/>
</dbReference>
<evidence type="ECO:0000313" key="13">
    <source>
        <dbReference type="Proteomes" id="UP000014978"/>
    </source>
</evidence>
<evidence type="ECO:0000259" key="11">
    <source>
        <dbReference type="PROSITE" id="PS50011"/>
    </source>
</evidence>
<dbReference type="GO" id="GO:0030154">
    <property type="term" value="P:cell differentiation"/>
    <property type="evidence" value="ECO:0007669"/>
    <property type="project" value="TreeGrafter"/>
</dbReference>
<dbReference type="VEuPathDB" id="MicrosporidiaDB:SLOPH_1626"/>
<dbReference type="SUPFAM" id="SSF56112">
    <property type="entry name" value="Protein kinase-like (PK-like)"/>
    <property type="match status" value="1"/>
</dbReference>
<evidence type="ECO:0000256" key="8">
    <source>
        <dbReference type="ARBA" id="ARBA00023242"/>
    </source>
</evidence>
<dbReference type="PANTHER" id="PTHR24057:SF0">
    <property type="entry name" value="PROTEIN KINASE SHAGGY-RELATED"/>
    <property type="match status" value="1"/>
</dbReference>
<dbReference type="PROSITE" id="PS00107">
    <property type="entry name" value="PROTEIN_KINASE_ATP"/>
    <property type="match status" value="1"/>
</dbReference>
<dbReference type="AlphaFoldDB" id="S7WCF0"/>
<dbReference type="GO" id="GO:0005524">
    <property type="term" value="F:ATP binding"/>
    <property type="evidence" value="ECO:0007669"/>
    <property type="project" value="UniProtKB-UniRule"/>
</dbReference>
<dbReference type="PROSITE" id="PS00108">
    <property type="entry name" value="PROTEIN_KINASE_ST"/>
    <property type="match status" value="1"/>
</dbReference>
<comment type="caution">
    <text evidence="12">The sequence shown here is derived from an EMBL/GenBank/DDBJ whole genome shotgun (WGS) entry which is preliminary data.</text>
</comment>
<evidence type="ECO:0000256" key="1">
    <source>
        <dbReference type="ARBA" id="ARBA00004123"/>
    </source>
</evidence>
<reference evidence="13" key="1">
    <citation type="journal article" date="2013" name="PLoS Genet.">
        <title>The genome of Spraguea lophii and the basis of host-microsporidian interactions.</title>
        <authorList>
            <person name="Campbell S.E."/>
            <person name="Williams T.A."/>
            <person name="Yousuf A."/>
            <person name="Soanes D.M."/>
            <person name="Paszkiewicz K.H."/>
            <person name="Williams B.A.P."/>
        </authorList>
    </citation>
    <scope>NUCLEOTIDE SEQUENCE [LARGE SCALE GENOMIC DNA]</scope>
    <source>
        <strain evidence="13">42_110</strain>
    </source>
</reference>
<keyword evidence="7 9" id="KW-0067">ATP-binding</keyword>
<proteinExistence type="inferred from homology"/>
<dbReference type="InterPro" id="IPR011009">
    <property type="entry name" value="Kinase-like_dom_sf"/>
</dbReference>
<keyword evidence="6 12" id="KW-0418">Kinase</keyword>
<accession>S7WCF0</accession>
<keyword evidence="13" id="KW-1185">Reference proteome</keyword>
<dbReference type="GO" id="GO:0004674">
    <property type="term" value="F:protein serine/threonine kinase activity"/>
    <property type="evidence" value="ECO:0007669"/>
    <property type="project" value="UniProtKB-KW"/>
</dbReference>
<evidence type="ECO:0000256" key="2">
    <source>
        <dbReference type="ARBA" id="ARBA00005527"/>
    </source>
</evidence>
<dbReference type="OrthoDB" id="272141at2759"/>
<keyword evidence="4" id="KW-0808">Transferase</keyword>
<gene>
    <name evidence="12" type="ORF">SLOPH_1626</name>
</gene>
<dbReference type="PANTHER" id="PTHR24057">
    <property type="entry name" value="GLYCOGEN SYNTHASE KINASE-3 ALPHA"/>
    <property type="match status" value="1"/>
</dbReference>
<evidence type="ECO:0000313" key="12">
    <source>
        <dbReference type="EMBL" id="EPR79482.1"/>
    </source>
</evidence>
<feature type="domain" description="Protein kinase" evidence="11">
    <location>
        <begin position="38"/>
        <end position="311"/>
    </location>
</feature>
<dbReference type="Proteomes" id="UP000014978">
    <property type="component" value="Unassembled WGS sequence"/>
</dbReference>
<evidence type="ECO:0000256" key="5">
    <source>
        <dbReference type="ARBA" id="ARBA00022741"/>
    </source>
</evidence>
<evidence type="ECO:0000256" key="9">
    <source>
        <dbReference type="PROSITE-ProRule" id="PRU10141"/>
    </source>
</evidence>
<dbReference type="FunFam" id="1.10.510.10:FF:000624">
    <property type="entry name" value="Mitogen-activated protein kinase"/>
    <property type="match status" value="1"/>
</dbReference>
<evidence type="ECO:0000256" key="7">
    <source>
        <dbReference type="ARBA" id="ARBA00022840"/>
    </source>
</evidence>
<evidence type="ECO:0000256" key="3">
    <source>
        <dbReference type="ARBA" id="ARBA00022527"/>
    </source>
</evidence>
<protein>
    <submittedName>
        <fullName evidence="12">Serine/threonine protein kinase</fullName>
    </submittedName>
</protein>